<dbReference type="InterPro" id="IPR010810">
    <property type="entry name" value="Flagellin_hook_IN_motif"/>
</dbReference>
<accession>A0A367X3N5</accession>
<dbReference type="GO" id="GO:0071973">
    <property type="term" value="P:bacterial-type flagellum-dependent cell motility"/>
    <property type="evidence" value="ECO:0007669"/>
    <property type="project" value="TreeGrafter"/>
</dbReference>
<comment type="caution">
    <text evidence="8">The sequence shown here is derived from an EMBL/GenBank/DDBJ whole genome shotgun (WGS) entry which is preliminary data.</text>
</comment>
<keyword evidence="3 5" id="KW-0175">Coiled coil</keyword>
<dbReference type="GO" id="GO:0007155">
    <property type="term" value="P:cell adhesion"/>
    <property type="evidence" value="ECO:0007669"/>
    <property type="project" value="InterPro"/>
</dbReference>
<dbReference type="GO" id="GO:0009424">
    <property type="term" value="C:bacterial-type flagellum hook"/>
    <property type="evidence" value="ECO:0007669"/>
    <property type="project" value="UniProtKB-UniRule"/>
</dbReference>
<reference evidence="8 9" key="1">
    <citation type="submission" date="2014-07" db="EMBL/GenBank/DDBJ databases">
        <title>Draft genome sequence of Thalassospira profundimaris S25-3-2.</title>
        <authorList>
            <person name="Lai Q."/>
            <person name="Shao Z."/>
        </authorList>
    </citation>
    <scope>NUCLEOTIDE SEQUENCE [LARGE SCALE GENOMIC DNA]</scope>
    <source>
        <strain evidence="8 9">S25-3-2</strain>
    </source>
</reference>
<dbReference type="InterPro" id="IPR010809">
    <property type="entry name" value="FliD_C"/>
</dbReference>
<dbReference type="Pfam" id="PF02465">
    <property type="entry name" value="FliD_N"/>
    <property type="match status" value="1"/>
</dbReference>
<evidence type="ECO:0000259" key="7">
    <source>
        <dbReference type="Pfam" id="PF07195"/>
    </source>
</evidence>
<dbReference type="OrthoDB" id="9812018at2"/>
<dbReference type="PANTHER" id="PTHR30288">
    <property type="entry name" value="FLAGELLAR CAP/ASSEMBLY PROTEIN FLID"/>
    <property type="match status" value="1"/>
</dbReference>
<keyword evidence="5" id="KW-0964">Secreted</keyword>
<dbReference type="PANTHER" id="PTHR30288:SF0">
    <property type="entry name" value="FLAGELLAR HOOK-ASSOCIATED PROTEIN 2"/>
    <property type="match status" value="1"/>
</dbReference>
<comment type="similarity">
    <text evidence="1 5">Belongs to the FliD family.</text>
</comment>
<comment type="subcellular location">
    <subcellularLocation>
        <location evidence="5">Secreted</location>
    </subcellularLocation>
    <subcellularLocation>
        <location evidence="5">Bacterial flagellum</location>
    </subcellularLocation>
</comment>
<feature type="domain" description="Flagellar hook-associated protein 2 C-terminal" evidence="7">
    <location>
        <begin position="260"/>
        <end position="584"/>
    </location>
</feature>
<evidence type="ECO:0000256" key="5">
    <source>
        <dbReference type="RuleBase" id="RU362066"/>
    </source>
</evidence>
<protein>
    <recommendedName>
        <fullName evidence="5">Flagellar hook-associated protein 2</fullName>
        <shortName evidence="5">HAP2</shortName>
    </recommendedName>
    <alternativeName>
        <fullName evidence="5">Flagellar cap protein</fullName>
    </alternativeName>
</protein>
<dbReference type="Pfam" id="PF07195">
    <property type="entry name" value="FliD_C"/>
    <property type="match status" value="1"/>
</dbReference>
<dbReference type="RefSeq" id="WP_114088989.1">
    <property type="nucleotide sequence ID" value="NZ_JPWH01000011.1"/>
</dbReference>
<dbReference type="InterPro" id="IPR040026">
    <property type="entry name" value="FliD"/>
</dbReference>
<evidence type="ECO:0000256" key="1">
    <source>
        <dbReference type="ARBA" id="ARBA00009764"/>
    </source>
</evidence>
<keyword evidence="4 5" id="KW-0975">Bacterial flagellum</keyword>
<evidence type="ECO:0000259" key="6">
    <source>
        <dbReference type="Pfam" id="PF02465"/>
    </source>
</evidence>
<dbReference type="AlphaFoldDB" id="A0A367X3N5"/>
<dbReference type="InterPro" id="IPR003481">
    <property type="entry name" value="FliD_N"/>
</dbReference>
<organism evidence="8 9">
    <name type="scientific">Thalassospira profundimaris</name>
    <dbReference type="NCBI Taxonomy" id="502049"/>
    <lineage>
        <taxon>Bacteria</taxon>
        <taxon>Pseudomonadati</taxon>
        <taxon>Pseudomonadota</taxon>
        <taxon>Alphaproteobacteria</taxon>
        <taxon>Rhodospirillales</taxon>
        <taxon>Thalassospiraceae</taxon>
        <taxon>Thalassospira</taxon>
    </lineage>
</organism>
<dbReference type="EMBL" id="JPWH01000011">
    <property type="protein sequence ID" value="RCK48275.1"/>
    <property type="molecule type" value="Genomic_DNA"/>
</dbReference>
<evidence type="ECO:0000256" key="3">
    <source>
        <dbReference type="ARBA" id="ARBA00023054"/>
    </source>
</evidence>
<evidence type="ECO:0000256" key="4">
    <source>
        <dbReference type="ARBA" id="ARBA00023143"/>
    </source>
</evidence>
<name>A0A367X3N5_9PROT</name>
<comment type="subunit">
    <text evidence="2 5">Homopentamer.</text>
</comment>
<dbReference type="Pfam" id="PF07196">
    <property type="entry name" value="Flagellin_IN"/>
    <property type="match status" value="1"/>
</dbReference>
<dbReference type="Proteomes" id="UP000252517">
    <property type="component" value="Unassembled WGS sequence"/>
</dbReference>
<feature type="coiled-coil region" evidence="5">
    <location>
        <begin position="43"/>
        <end position="80"/>
    </location>
</feature>
<comment type="function">
    <text evidence="5">Required for morphogenesis and for the elongation of the flagellar filament by facilitating polymerization of the flagellin monomers at the tip of growing filament. Forms a capping structure, which prevents flagellin subunits (transported through the central channel of the flagellum) from leaking out without polymerization at the distal end.</text>
</comment>
<evidence type="ECO:0000313" key="8">
    <source>
        <dbReference type="EMBL" id="RCK48275.1"/>
    </source>
</evidence>
<feature type="domain" description="Flagellar hook-associated protein 2 N-terminal" evidence="6">
    <location>
        <begin position="24"/>
        <end position="132"/>
    </location>
</feature>
<sequence length="601" mass="63563">MSGVNMNNLYVGDNGRIQFSGLSSNIDFVNVVDQMMKARRIPADNLEKRIDANDEKVAALRELQDLVKTLQTSIDKLYGKASFDKSTDTFASKQAFVSSADGTAGNLISVSANNNAATGNYKFEISQIASKHKVGSETLAANPTDALSTATNGGGTAIGTGTFSVGTAKGSVQIEVTDTDTLRDVRDKINATTGKSGVQASVVKVADGQSTLILTSTDEGSPNRMTLSDDSGNVLQNMGILKDDGSGTMIINSDQEIDPGNDAQFTMDGVSITRSSNNIDDLVDGLSISLFDAKPGTTINVSIEQNLNTAKTAIVDFVDAYNAVKSFINEKTYVDPANNKAAEGSVLLGDSTAKSVESTLQAIAGGTPFRTTSEDSDISVLAQIGITFKSVADAQADSSENGKYTAGTLILDESKLNDTLINNADEVSELFGFKSVTDNPSLIMTSFTGNTSAASYEFSVTKDADGNITSATYTQDGGDPQNATINGDTLTTADGLKLFYNGGDGKTETGTITTSVGLASSMHFAMKGMLDTENGTLQQGIEAFEKENKSFEKKIDAIDLRITNQREVMMNKFINMEQSLAKFKNIQNSLSELMAAGKKDN</sequence>
<dbReference type="GO" id="GO:0005576">
    <property type="term" value="C:extracellular region"/>
    <property type="evidence" value="ECO:0007669"/>
    <property type="project" value="UniProtKB-SubCell"/>
</dbReference>
<proteinExistence type="inferred from homology"/>
<evidence type="ECO:0000256" key="2">
    <source>
        <dbReference type="ARBA" id="ARBA00011255"/>
    </source>
</evidence>
<gene>
    <name evidence="8" type="ORF">TH25_14520</name>
</gene>
<dbReference type="GO" id="GO:0009421">
    <property type="term" value="C:bacterial-type flagellum filament cap"/>
    <property type="evidence" value="ECO:0007669"/>
    <property type="project" value="InterPro"/>
</dbReference>
<evidence type="ECO:0000313" key="9">
    <source>
        <dbReference type="Proteomes" id="UP000252517"/>
    </source>
</evidence>